<organism evidence="2 3">
    <name type="scientific">Xanthomonas perforans</name>
    <dbReference type="NCBI Taxonomy" id="442694"/>
    <lineage>
        <taxon>Bacteria</taxon>
        <taxon>Pseudomonadati</taxon>
        <taxon>Pseudomonadota</taxon>
        <taxon>Gammaproteobacteria</taxon>
        <taxon>Lysobacterales</taxon>
        <taxon>Lysobacteraceae</taxon>
        <taxon>Xanthomonas</taxon>
    </lineage>
</organism>
<dbReference type="GeneID" id="61780247"/>
<reference evidence="2 3" key="1">
    <citation type="submission" date="2015-02" db="EMBL/GenBank/DDBJ databases">
        <title>Whole genome sequencing of multiple isolates of three species of pepper and tomato-infecting xanthomonads reveals genetic diversity in field strains and pinpoints effectors responsible for host specificity.</title>
        <authorList>
            <person name="Schwartz A."/>
            <person name="Dahlbeck D."/>
            <person name="Staskawicz B."/>
            <person name="Bart R."/>
            <person name="Potnis N."/>
            <person name="Minsavage G."/>
            <person name="Timilsina S."/>
            <person name="Goss E."/>
            <person name="Jones J."/>
            <person name="Vallad G."/>
            <person name="Barak J."/>
            <person name="Miller S."/>
            <person name="Ritchie D."/>
            <person name="Martins J.Jr."/>
            <person name="Patane J.S."/>
            <person name="Setubal J.C."/>
        </authorList>
    </citation>
    <scope>NUCLEOTIDE SEQUENCE [LARGE SCALE GENOMIC DNA]</scope>
    <source>
        <strain evidence="2 3">Xp3-15</strain>
    </source>
</reference>
<name>A0ABR5EYB2_XANPE</name>
<keyword evidence="1" id="KW-1133">Transmembrane helix</keyword>
<evidence type="ECO:0000256" key="1">
    <source>
        <dbReference type="SAM" id="Phobius"/>
    </source>
</evidence>
<accession>A0ABR5EYB2</accession>
<dbReference type="Proteomes" id="UP000035369">
    <property type="component" value="Unassembled WGS sequence"/>
</dbReference>
<gene>
    <name evidence="2" type="ORF">XP315_00105</name>
</gene>
<protein>
    <submittedName>
        <fullName evidence="2">Uncharacterized protein</fullName>
    </submittedName>
</protein>
<comment type="caution">
    <text evidence="2">The sequence shown here is derived from an EMBL/GenBank/DDBJ whole genome shotgun (WGS) entry which is preliminary data.</text>
</comment>
<evidence type="ECO:0000313" key="3">
    <source>
        <dbReference type="Proteomes" id="UP000035369"/>
    </source>
</evidence>
<keyword evidence="1" id="KW-0472">Membrane</keyword>
<feature type="transmembrane region" description="Helical" evidence="1">
    <location>
        <begin position="20"/>
        <end position="39"/>
    </location>
</feature>
<evidence type="ECO:0000313" key="2">
    <source>
        <dbReference type="EMBL" id="KLC12417.1"/>
    </source>
</evidence>
<dbReference type="EMBL" id="JZUY01000003">
    <property type="protein sequence ID" value="KLC12417.1"/>
    <property type="molecule type" value="Genomic_DNA"/>
</dbReference>
<keyword evidence="3" id="KW-1185">Reference proteome</keyword>
<sequence length="118" mass="13062">MAWDVNELARRIDPRRSGGVVVYGLIIAVAVYVATSHTWRTGRAEMQTQADAQAQQLADAQAAKLETARLAAQSVVDLHQHCQTYPADYGCENLHGKSLDEVLEMQRKQQAEAINSVR</sequence>
<keyword evidence="1" id="KW-0812">Transmembrane</keyword>
<dbReference type="RefSeq" id="WP_040150161.1">
    <property type="nucleotide sequence ID" value="NZ_CP018476.1"/>
</dbReference>
<proteinExistence type="predicted"/>